<proteinExistence type="predicted"/>
<keyword evidence="5" id="KW-1188">Viral release from host cell</keyword>
<evidence type="ECO:0000256" key="10">
    <source>
        <dbReference type="ARBA" id="ARBA00023296"/>
    </source>
</evidence>
<keyword evidence="9" id="KW-0231">Viral genome packaging</keyword>
<comment type="function">
    <text evidence="1">Forms the portal vertex of the capsid. This portal plays critical roles in head assembly, genome packaging, neck/tail attachment, and genome ejection. The portal protein multimerizes as a single ring-shaped homododecamer arranged around a central channel.</text>
</comment>
<evidence type="ECO:0000313" key="11">
    <source>
        <dbReference type="EMBL" id="CAB4128411.1"/>
    </source>
</evidence>
<evidence type="ECO:0000256" key="5">
    <source>
        <dbReference type="ARBA" id="ARBA00022612"/>
    </source>
</evidence>
<evidence type="ECO:0000256" key="1">
    <source>
        <dbReference type="ARBA" id="ARBA00003421"/>
    </source>
</evidence>
<sequence>MAEFDSLVKRAERSFIKRDQFVALMRDAYGFAQPERDSWTSYGYGQNRMARVFNSTAIAAAGRFTNRVQQALFPPQQRWCQLAPDPSLPPELVTSEAQHLEAATERLFSHIRVSNFDLAISEWGQDLLAGTAVMMIENGRRGGRPYAPLLRCRVIPSGHIGLDDGPDGSVEGIFIEQKQDARLVQRAWPDAKLPAVLTKLAEDQPEAEVSLLLATVYEPEERKWCLHVLHKESKTVMLKRYSITQPFICTRWSKAPGEDRGRGPLLQALPDIRTANKVVEGLLRGQAFTYAPITLARHDGVLNPSTVRLVPGAVIPVASTGGPMGASLAPFPMPQQINTQQIVLGQLETSIRQIMFDSPLPPEVQAGLTATEVVERVRQFQADTGAFGRLQAEAVIPMVRRMIDVLEEAGEFSDPQYAGLAQLIDDGQIRIVPVSPLAQVQNRADVSAVMDLLRMAGGMGEYGQAVLQNSLKLNEVGPFLAQKLGVPAHLIPTAEDLAQVKAEQQQQQQLQQVLSSPVAAQVAGQLAGGAVQAAQPQAEATQ</sequence>
<organism evidence="11">
    <name type="scientific">uncultured Caudovirales phage</name>
    <dbReference type="NCBI Taxonomy" id="2100421"/>
    <lineage>
        <taxon>Viruses</taxon>
        <taxon>Duplodnaviria</taxon>
        <taxon>Heunggongvirae</taxon>
        <taxon>Uroviricota</taxon>
        <taxon>Caudoviricetes</taxon>
        <taxon>Peduoviridae</taxon>
        <taxon>Maltschvirus</taxon>
        <taxon>Maltschvirus maltsch</taxon>
    </lineage>
</organism>
<reference evidence="11" key="1">
    <citation type="submission" date="2020-04" db="EMBL/GenBank/DDBJ databases">
        <authorList>
            <person name="Chiriac C."/>
            <person name="Salcher M."/>
            <person name="Ghai R."/>
            <person name="Kavagutti S V."/>
        </authorList>
    </citation>
    <scope>NUCLEOTIDE SEQUENCE</scope>
</reference>
<keyword evidence="10" id="KW-1160">Virus entry into host cell</keyword>
<evidence type="ECO:0000256" key="2">
    <source>
        <dbReference type="ARBA" id="ARBA00004328"/>
    </source>
</evidence>
<dbReference type="GO" id="GO:0044423">
    <property type="term" value="C:virion component"/>
    <property type="evidence" value="ECO:0007669"/>
    <property type="project" value="UniProtKB-KW"/>
</dbReference>
<evidence type="ECO:0000256" key="9">
    <source>
        <dbReference type="ARBA" id="ARBA00023219"/>
    </source>
</evidence>
<protein>
    <submittedName>
        <fullName evidence="11">Head-to-tail connector protein, podovirus-type</fullName>
    </submittedName>
</protein>
<keyword evidence="6" id="KW-0946">Virion</keyword>
<dbReference type="Pfam" id="PF12236">
    <property type="entry name" value="Head-tail_con"/>
    <property type="match status" value="1"/>
</dbReference>
<keyword evidence="3" id="KW-1244">Viral short tail ejection system</keyword>
<dbReference type="EMBL" id="LR796221">
    <property type="protein sequence ID" value="CAB4128411.1"/>
    <property type="molecule type" value="Genomic_DNA"/>
</dbReference>
<evidence type="ECO:0000256" key="3">
    <source>
        <dbReference type="ARBA" id="ARBA00022470"/>
    </source>
</evidence>
<evidence type="ECO:0000256" key="7">
    <source>
        <dbReference type="ARBA" id="ARBA00022950"/>
    </source>
</evidence>
<keyword evidence="8" id="KW-1171">Viral genome ejection through host cell envelope</keyword>
<name>A0A6J5L252_9CAUD</name>
<gene>
    <name evidence="11" type="ORF">UFOVP99_32</name>
</gene>
<evidence type="ECO:0000256" key="8">
    <source>
        <dbReference type="ARBA" id="ARBA00023009"/>
    </source>
</evidence>
<accession>A0A6J5L252</accession>
<keyword evidence="4" id="KW-1162">Viral penetration into host cytoplasm</keyword>
<keyword evidence="7" id="KW-0118">Viral capsid assembly</keyword>
<comment type="subcellular location">
    <subcellularLocation>
        <location evidence="2">Virion</location>
    </subcellularLocation>
</comment>
<evidence type="ECO:0000256" key="4">
    <source>
        <dbReference type="ARBA" id="ARBA00022595"/>
    </source>
</evidence>
<dbReference type="InterPro" id="IPR020991">
    <property type="entry name" value="Connector_podovirus"/>
</dbReference>
<evidence type="ECO:0000256" key="6">
    <source>
        <dbReference type="ARBA" id="ARBA00022844"/>
    </source>
</evidence>
<dbReference type="GO" id="GO:0099002">
    <property type="term" value="P:symbiont genome ejection through host cell envelope, short tail mechanism"/>
    <property type="evidence" value="ECO:0007669"/>
    <property type="project" value="UniProtKB-KW"/>
</dbReference>